<organism evidence="2 3">
    <name type="scientific">Candidatus Bacteroides merdavium</name>
    <dbReference type="NCBI Taxonomy" id="2838472"/>
    <lineage>
        <taxon>Bacteria</taxon>
        <taxon>Pseudomonadati</taxon>
        <taxon>Bacteroidota</taxon>
        <taxon>Bacteroidia</taxon>
        <taxon>Bacteroidales</taxon>
        <taxon>Bacteroidaceae</taxon>
        <taxon>Bacteroides</taxon>
    </lineage>
</organism>
<accession>A0A9D2KEV7</accession>
<evidence type="ECO:0000313" key="2">
    <source>
        <dbReference type="EMBL" id="HIZ92242.1"/>
    </source>
</evidence>
<keyword evidence="1" id="KW-0732">Signal</keyword>
<evidence type="ECO:0000313" key="3">
    <source>
        <dbReference type="Proteomes" id="UP000824108"/>
    </source>
</evidence>
<evidence type="ECO:0000256" key="1">
    <source>
        <dbReference type="SAM" id="SignalP"/>
    </source>
</evidence>
<reference evidence="2" key="2">
    <citation type="submission" date="2021-04" db="EMBL/GenBank/DDBJ databases">
        <authorList>
            <person name="Gilroy R."/>
        </authorList>
    </citation>
    <scope>NUCLEOTIDE SEQUENCE</scope>
    <source>
        <strain evidence="2">CHK118-2852</strain>
    </source>
</reference>
<dbReference type="Pfam" id="PF14900">
    <property type="entry name" value="DUF4493"/>
    <property type="match status" value="1"/>
</dbReference>
<comment type="caution">
    <text evidence="2">The sequence shown here is derived from an EMBL/GenBank/DDBJ whole genome shotgun (WGS) entry which is preliminary data.</text>
</comment>
<feature type="signal peptide" evidence="1">
    <location>
        <begin position="1"/>
        <end position="21"/>
    </location>
</feature>
<dbReference type="EMBL" id="DXAV01000074">
    <property type="protein sequence ID" value="HIZ92242.1"/>
    <property type="molecule type" value="Genomic_DNA"/>
</dbReference>
<dbReference type="InterPro" id="IPR027840">
    <property type="entry name" value="DUF4493"/>
</dbReference>
<feature type="chain" id="PRO_5038778150" evidence="1">
    <location>
        <begin position="22"/>
        <end position="259"/>
    </location>
</feature>
<dbReference type="AlphaFoldDB" id="A0A9D2KEV7"/>
<sequence length="259" mass="29098">MNKYILYLFSLLGFLSFVACTNEEIPLYFNKTGEVYFAVSKKEPVLIETRTYFDVNDFNVSLKRGSETLFSNRKYSNIAGTSFTYFAGDGYLLTAESCTESEAESANSKWGKARMAGEKTFEVIAKQENTVEVTCKQVNSSVQVGFSDFIKKLCPEYAITFYAADDAGRKFTLNQDNYSFKTAYFNVNGSRALNYTITLTRSGIKHEYTGNHTLAPSGTYQLNIKMDDESFSVISIGISINGELEQEVTLDTVEINPYI</sequence>
<gene>
    <name evidence="2" type="ORF">H9807_09045</name>
</gene>
<proteinExistence type="predicted"/>
<protein>
    <submittedName>
        <fullName evidence="2">DUF4493 domain-containing protein</fullName>
    </submittedName>
</protein>
<dbReference type="PROSITE" id="PS51257">
    <property type="entry name" value="PROKAR_LIPOPROTEIN"/>
    <property type="match status" value="1"/>
</dbReference>
<dbReference type="Proteomes" id="UP000824108">
    <property type="component" value="Unassembled WGS sequence"/>
</dbReference>
<name>A0A9D2KEV7_9BACE</name>
<reference evidence="2" key="1">
    <citation type="journal article" date="2021" name="PeerJ">
        <title>Extensive microbial diversity within the chicken gut microbiome revealed by metagenomics and culture.</title>
        <authorList>
            <person name="Gilroy R."/>
            <person name="Ravi A."/>
            <person name="Getino M."/>
            <person name="Pursley I."/>
            <person name="Horton D.L."/>
            <person name="Alikhan N.F."/>
            <person name="Baker D."/>
            <person name="Gharbi K."/>
            <person name="Hall N."/>
            <person name="Watson M."/>
            <person name="Adriaenssens E.M."/>
            <person name="Foster-Nyarko E."/>
            <person name="Jarju S."/>
            <person name="Secka A."/>
            <person name="Antonio M."/>
            <person name="Oren A."/>
            <person name="Chaudhuri R.R."/>
            <person name="La Ragione R."/>
            <person name="Hildebrand F."/>
            <person name="Pallen M.J."/>
        </authorList>
    </citation>
    <scope>NUCLEOTIDE SEQUENCE</scope>
    <source>
        <strain evidence="2">CHK118-2852</strain>
    </source>
</reference>